<dbReference type="InterPro" id="IPR009061">
    <property type="entry name" value="DNA-bd_dom_put_sf"/>
</dbReference>
<name>A0ABW4T5L6_9ACTN</name>
<dbReference type="Pfam" id="PF13411">
    <property type="entry name" value="MerR_1"/>
    <property type="match status" value="1"/>
</dbReference>
<dbReference type="PANTHER" id="PTHR30204:SF98">
    <property type="entry name" value="HTH-TYPE TRANSCRIPTIONAL REGULATOR ADHR"/>
    <property type="match status" value="1"/>
</dbReference>
<dbReference type="PROSITE" id="PS50937">
    <property type="entry name" value="HTH_MERR_2"/>
    <property type="match status" value="1"/>
</dbReference>
<organism evidence="3 4">
    <name type="scientific">Nonomuraea mangrovi</name>
    <dbReference type="NCBI Taxonomy" id="2316207"/>
    <lineage>
        <taxon>Bacteria</taxon>
        <taxon>Bacillati</taxon>
        <taxon>Actinomycetota</taxon>
        <taxon>Actinomycetes</taxon>
        <taxon>Streptosporangiales</taxon>
        <taxon>Streptosporangiaceae</taxon>
        <taxon>Nonomuraea</taxon>
    </lineage>
</organism>
<dbReference type="InterPro" id="IPR047057">
    <property type="entry name" value="MerR_fam"/>
</dbReference>
<dbReference type="PANTHER" id="PTHR30204">
    <property type="entry name" value="REDOX-CYCLING DRUG-SENSING TRANSCRIPTIONAL ACTIVATOR SOXR"/>
    <property type="match status" value="1"/>
</dbReference>
<dbReference type="Proteomes" id="UP001597368">
    <property type="component" value="Unassembled WGS sequence"/>
</dbReference>
<dbReference type="EMBL" id="JBHUFV010000047">
    <property type="protein sequence ID" value="MFD1935729.1"/>
    <property type="molecule type" value="Genomic_DNA"/>
</dbReference>
<dbReference type="SUPFAM" id="SSF46955">
    <property type="entry name" value="Putative DNA-binding domain"/>
    <property type="match status" value="1"/>
</dbReference>
<evidence type="ECO:0000313" key="3">
    <source>
        <dbReference type="EMBL" id="MFD1935729.1"/>
    </source>
</evidence>
<dbReference type="CDD" id="cd01109">
    <property type="entry name" value="HTH_YyaN"/>
    <property type="match status" value="1"/>
</dbReference>
<dbReference type="InterPro" id="IPR000551">
    <property type="entry name" value="MerR-type_HTH_dom"/>
</dbReference>
<protein>
    <submittedName>
        <fullName evidence="3">MerR family transcriptional regulator</fullName>
    </submittedName>
</protein>
<sequence>MTIQEAARRSGLSAHTLRYYERIGLIHSVDRDGKGHRDYTEQDLTWLEFLTRLRSTGMPIADMCRYADLRRQGPHTAPERQRMLETHRARVAARIAELAQDLEVLDYKINFYKEMS</sequence>
<dbReference type="PRINTS" id="PR00040">
    <property type="entry name" value="HTHMERR"/>
</dbReference>
<comment type="caution">
    <text evidence="3">The sequence shown here is derived from an EMBL/GenBank/DDBJ whole genome shotgun (WGS) entry which is preliminary data.</text>
</comment>
<accession>A0ABW4T5L6</accession>
<dbReference type="RefSeq" id="WP_379575848.1">
    <property type="nucleotide sequence ID" value="NZ_JBHUFV010000047.1"/>
</dbReference>
<keyword evidence="4" id="KW-1185">Reference proteome</keyword>
<evidence type="ECO:0000259" key="2">
    <source>
        <dbReference type="PROSITE" id="PS50937"/>
    </source>
</evidence>
<dbReference type="Gene3D" id="1.10.1660.10">
    <property type="match status" value="1"/>
</dbReference>
<dbReference type="SMART" id="SM00422">
    <property type="entry name" value="HTH_MERR"/>
    <property type="match status" value="1"/>
</dbReference>
<evidence type="ECO:0000256" key="1">
    <source>
        <dbReference type="ARBA" id="ARBA00023125"/>
    </source>
</evidence>
<gene>
    <name evidence="3" type="ORF">ACFSKW_30085</name>
</gene>
<feature type="domain" description="HTH merR-type" evidence="2">
    <location>
        <begin position="1"/>
        <end position="69"/>
    </location>
</feature>
<keyword evidence="1" id="KW-0238">DNA-binding</keyword>
<proteinExistence type="predicted"/>
<reference evidence="4" key="1">
    <citation type="journal article" date="2019" name="Int. J. Syst. Evol. Microbiol.">
        <title>The Global Catalogue of Microorganisms (GCM) 10K type strain sequencing project: providing services to taxonomists for standard genome sequencing and annotation.</title>
        <authorList>
            <consortium name="The Broad Institute Genomics Platform"/>
            <consortium name="The Broad Institute Genome Sequencing Center for Infectious Disease"/>
            <person name="Wu L."/>
            <person name="Ma J."/>
        </authorList>
    </citation>
    <scope>NUCLEOTIDE SEQUENCE [LARGE SCALE GENOMIC DNA]</scope>
    <source>
        <strain evidence="4">ICMP 6774ER</strain>
    </source>
</reference>
<evidence type="ECO:0000313" key="4">
    <source>
        <dbReference type="Proteomes" id="UP001597368"/>
    </source>
</evidence>